<evidence type="ECO:0000256" key="1">
    <source>
        <dbReference type="ARBA" id="ARBA00004604"/>
    </source>
</evidence>
<dbReference type="PANTHER" id="PTHR12686">
    <property type="entry name" value="3'-5' EXORIBONUCLEASE CSL4-RELATED"/>
    <property type="match status" value="1"/>
</dbReference>
<evidence type="ECO:0000256" key="2">
    <source>
        <dbReference type="ARBA" id="ARBA00022490"/>
    </source>
</evidence>
<keyword evidence="2" id="KW-0963">Cytoplasm</keyword>
<dbReference type="GO" id="GO:0006396">
    <property type="term" value="P:RNA processing"/>
    <property type="evidence" value="ECO:0007669"/>
    <property type="project" value="InterPro"/>
</dbReference>
<evidence type="ECO:0000259" key="4">
    <source>
        <dbReference type="PROSITE" id="PS50126"/>
    </source>
</evidence>
<comment type="caution">
    <text evidence="5">The sequence shown here is derived from an EMBL/GenBank/DDBJ whole genome shotgun (WGS) entry which is preliminary data.</text>
</comment>
<dbReference type="InterPro" id="IPR003029">
    <property type="entry name" value="S1_domain"/>
</dbReference>
<dbReference type="AlphaFoldDB" id="A0A507EHL0"/>
<dbReference type="FunFam" id="2.40.50.140:FF:000223">
    <property type="entry name" value="Chromosome 1, whole genome shotgun sequence"/>
    <property type="match status" value="1"/>
</dbReference>
<dbReference type="GO" id="GO:0005730">
    <property type="term" value="C:nucleolus"/>
    <property type="evidence" value="ECO:0007669"/>
    <property type="project" value="UniProtKB-SubCell"/>
</dbReference>
<dbReference type="GO" id="GO:0005737">
    <property type="term" value="C:cytoplasm"/>
    <property type="evidence" value="ECO:0007669"/>
    <property type="project" value="TreeGrafter"/>
</dbReference>
<dbReference type="InterPro" id="IPR039771">
    <property type="entry name" value="Csl4"/>
</dbReference>
<keyword evidence="6" id="KW-1185">Reference proteome</keyword>
<keyword evidence="3" id="KW-0271">Exosome</keyword>
<dbReference type="Proteomes" id="UP000318582">
    <property type="component" value="Unassembled WGS sequence"/>
</dbReference>
<dbReference type="PANTHER" id="PTHR12686:SF8">
    <property type="entry name" value="EXOSOME COMPLEX COMPONENT CSL4"/>
    <property type="match status" value="1"/>
</dbReference>
<evidence type="ECO:0000313" key="6">
    <source>
        <dbReference type="Proteomes" id="UP000318582"/>
    </source>
</evidence>
<dbReference type="PROSITE" id="PS50126">
    <property type="entry name" value="S1"/>
    <property type="match status" value="1"/>
</dbReference>
<dbReference type="GO" id="GO:0003723">
    <property type="term" value="F:RNA binding"/>
    <property type="evidence" value="ECO:0007669"/>
    <property type="project" value="InterPro"/>
</dbReference>
<dbReference type="EMBL" id="QEAQ01000001">
    <property type="protein sequence ID" value="TPX62907.1"/>
    <property type="molecule type" value="Genomic_DNA"/>
</dbReference>
<gene>
    <name evidence="5" type="ORF">PhCBS80983_g00054</name>
</gene>
<protein>
    <recommendedName>
        <fullName evidence="4">S1 motif domain-containing protein</fullName>
    </recommendedName>
</protein>
<feature type="domain" description="S1 motif" evidence="4">
    <location>
        <begin position="104"/>
        <end position="182"/>
    </location>
</feature>
<reference evidence="5 6" key="1">
    <citation type="journal article" date="2019" name="Sci. Rep.">
        <title>Comparative genomics of chytrid fungi reveal insights into the obligate biotrophic and pathogenic lifestyle of Synchytrium endobioticum.</title>
        <authorList>
            <person name="van de Vossenberg B.T.L.H."/>
            <person name="Warris S."/>
            <person name="Nguyen H.D.T."/>
            <person name="van Gent-Pelzer M.P.E."/>
            <person name="Joly D.L."/>
            <person name="van de Geest H.C."/>
            <person name="Bonants P.J.M."/>
            <person name="Smith D.S."/>
            <person name="Levesque C.A."/>
            <person name="van der Lee T.A.J."/>
        </authorList>
    </citation>
    <scope>NUCLEOTIDE SEQUENCE [LARGE SCALE GENOMIC DNA]</scope>
    <source>
        <strain evidence="5 6">CBS 809.83</strain>
    </source>
</reference>
<organism evidence="5 6">
    <name type="scientific">Powellomyces hirtus</name>
    <dbReference type="NCBI Taxonomy" id="109895"/>
    <lineage>
        <taxon>Eukaryota</taxon>
        <taxon>Fungi</taxon>
        <taxon>Fungi incertae sedis</taxon>
        <taxon>Chytridiomycota</taxon>
        <taxon>Chytridiomycota incertae sedis</taxon>
        <taxon>Chytridiomycetes</taxon>
        <taxon>Spizellomycetales</taxon>
        <taxon>Powellomycetaceae</taxon>
        <taxon>Powellomyces</taxon>
    </lineage>
</organism>
<dbReference type="SMART" id="SM00316">
    <property type="entry name" value="S1"/>
    <property type="match status" value="1"/>
</dbReference>
<dbReference type="STRING" id="109895.A0A507EHL0"/>
<evidence type="ECO:0000256" key="3">
    <source>
        <dbReference type="ARBA" id="ARBA00022835"/>
    </source>
</evidence>
<dbReference type="Pfam" id="PF10447">
    <property type="entry name" value="EXOSC1"/>
    <property type="match status" value="1"/>
</dbReference>
<dbReference type="CDD" id="cd05791">
    <property type="entry name" value="S1_CSL4"/>
    <property type="match status" value="1"/>
</dbReference>
<sequence length="225" mass="24937">MNQVVTPGQRLANAGDYQEEEKEGLQWTSIALVGARQLWRTVALGITLSAASTRLTKLLMFFRDDFIYASVVGRTQVTQPSVSGQPLVLTVTRQKEANAIPDVGSIVTGKIIRVKPQFATMSIMVVGAVPCRENFQGVIRIQDVRATERDKVQIYKSFRPGDVVRAEVVSLGDARSYYLSTADNELGVIFAQSMAGFTMIPISWEQMICPKTKVMEYRKCAKPNV</sequence>
<accession>A0A507EHL0</accession>
<dbReference type="InterPro" id="IPR012340">
    <property type="entry name" value="NA-bd_OB-fold"/>
</dbReference>
<name>A0A507EHL0_9FUNG</name>
<comment type="subcellular location">
    <subcellularLocation>
        <location evidence="1">Nucleus</location>
        <location evidence="1">Nucleolus</location>
    </subcellularLocation>
</comment>
<dbReference type="InterPro" id="IPR019495">
    <property type="entry name" value="EXOSC1_C"/>
</dbReference>
<dbReference type="Gene3D" id="2.40.50.140">
    <property type="entry name" value="Nucleic acid-binding proteins"/>
    <property type="match status" value="1"/>
</dbReference>
<evidence type="ECO:0000313" key="5">
    <source>
        <dbReference type="EMBL" id="TPX62907.1"/>
    </source>
</evidence>
<dbReference type="GO" id="GO:0000176">
    <property type="term" value="C:nuclear exosome (RNase complex)"/>
    <property type="evidence" value="ECO:0007669"/>
    <property type="project" value="TreeGrafter"/>
</dbReference>
<dbReference type="SUPFAM" id="SSF50249">
    <property type="entry name" value="Nucleic acid-binding proteins"/>
    <property type="match status" value="1"/>
</dbReference>
<proteinExistence type="predicted"/>